<keyword evidence="4" id="KW-0997">Cell inner membrane</keyword>
<organism evidence="10 11">
    <name type="scientific">Roseiterribacter gracilis</name>
    <dbReference type="NCBI Taxonomy" id="2812848"/>
    <lineage>
        <taxon>Bacteria</taxon>
        <taxon>Pseudomonadati</taxon>
        <taxon>Pseudomonadota</taxon>
        <taxon>Alphaproteobacteria</taxon>
        <taxon>Rhodospirillales</taxon>
        <taxon>Roseiterribacteraceae</taxon>
        <taxon>Roseiterribacter</taxon>
    </lineage>
</organism>
<protein>
    <submittedName>
        <fullName evidence="10">ABC transporter permease</fullName>
    </submittedName>
</protein>
<dbReference type="Gene3D" id="1.10.3720.10">
    <property type="entry name" value="MetI-like"/>
    <property type="match status" value="2"/>
</dbReference>
<evidence type="ECO:0000256" key="8">
    <source>
        <dbReference type="RuleBase" id="RU363032"/>
    </source>
</evidence>
<comment type="subcellular location">
    <subcellularLocation>
        <location evidence="1">Cell inner membrane</location>
        <topology evidence="1">Multi-pass membrane protein</topology>
    </subcellularLocation>
    <subcellularLocation>
        <location evidence="8">Cell membrane</location>
        <topology evidence="8">Multi-pass membrane protein</topology>
    </subcellularLocation>
</comment>
<dbReference type="PROSITE" id="PS50928">
    <property type="entry name" value="ABC_TM1"/>
    <property type="match status" value="2"/>
</dbReference>
<dbReference type="Proteomes" id="UP000681075">
    <property type="component" value="Unassembled WGS sequence"/>
</dbReference>
<keyword evidence="11" id="KW-1185">Reference proteome</keyword>
<keyword evidence="6 8" id="KW-1133">Transmembrane helix</keyword>
<evidence type="ECO:0000259" key="9">
    <source>
        <dbReference type="PROSITE" id="PS50928"/>
    </source>
</evidence>
<name>A0A8S8XGN2_9PROT</name>
<keyword evidence="3" id="KW-1003">Cell membrane</keyword>
<feature type="transmembrane region" description="Helical" evidence="8">
    <location>
        <begin position="432"/>
        <end position="456"/>
    </location>
</feature>
<evidence type="ECO:0000256" key="3">
    <source>
        <dbReference type="ARBA" id="ARBA00022475"/>
    </source>
</evidence>
<feature type="transmembrane region" description="Helical" evidence="8">
    <location>
        <begin position="7"/>
        <end position="29"/>
    </location>
</feature>
<dbReference type="RefSeq" id="WP_420244504.1">
    <property type="nucleotide sequence ID" value="NZ_BOPV01000001.1"/>
</dbReference>
<dbReference type="AlphaFoldDB" id="A0A8S8XGN2"/>
<feature type="transmembrane region" description="Helical" evidence="8">
    <location>
        <begin position="299"/>
        <end position="322"/>
    </location>
</feature>
<comment type="caution">
    <text evidence="10">The sequence shown here is derived from an EMBL/GenBank/DDBJ whole genome shotgun (WGS) entry which is preliminary data.</text>
</comment>
<feature type="transmembrane region" description="Helical" evidence="8">
    <location>
        <begin position="392"/>
        <end position="420"/>
    </location>
</feature>
<feature type="transmembrane region" description="Helical" evidence="8">
    <location>
        <begin position="140"/>
        <end position="164"/>
    </location>
</feature>
<evidence type="ECO:0000256" key="6">
    <source>
        <dbReference type="ARBA" id="ARBA00022989"/>
    </source>
</evidence>
<evidence type="ECO:0000256" key="2">
    <source>
        <dbReference type="ARBA" id="ARBA00022448"/>
    </source>
</evidence>
<feature type="transmembrane region" description="Helical" evidence="8">
    <location>
        <begin position="357"/>
        <end position="380"/>
    </location>
</feature>
<keyword evidence="5 8" id="KW-0812">Transmembrane</keyword>
<evidence type="ECO:0000313" key="10">
    <source>
        <dbReference type="EMBL" id="GIL41141.1"/>
    </source>
</evidence>
<dbReference type="Pfam" id="PF00528">
    <property type="entry name" value="BPD_transp_1"/>
    <property type="match status" value="2"/>
</dbReference>
<feature type="domain" description="ABC transmembrane type-1" evidence="9">
    <location>
        <begin position="62"/>
        <end position="269"/>
    </location>
</feature>
<evidence type="ECO:0000256" key="1">
    <source>
        <dbReference type="ARBA" id="ARBA00004429"/>
    </source>
</evidence>
<comment type="similarity">
    <text evidence="8">Belongs to the binding-protein-dependent transport system permease family.</text>
</comment>
<dbReference type="PANTHER" id="PTHR43357">
    <property type="entry name" value="INNER MEMBRANE ABC TRANSPORTER PERMEASE PROTEIN YDCV"/>
    <property type="match status" value="1"/>
</dbReference>
<evidence type="ECO:0000256" key="5">
    <source>
        <dbReference type="ARBA" id="ARBA00022692"/>
    </source>
</evidence>
<evidence type="ECO:0000313" key="11">
    <source>
        <dbReference type="Proteomes" id="UP000681075"/>
    </source>
</evidence>
<dbReference type="GO" id="GO:0005886">
    <property type="term" value="C:plasma membrane"/>
    <property type="evidence" value="ECO:0007669"/>
    <property type="project" value="UniProtKB-SubCell"/>
</dbReference>
<feature type="transmembrane region" description="Helical" evidence="8">
    <location>
        <begin position="201"/>
        <end position="223"/>
    </location>
</feature>
<dbReference type="CDD" id="cd06261">
    <property type="entry name" value="TM_PBP2"/>
    <property type="match status" value="2"/>
</dbReference>
<sequence>MKVERPLWRVAVVVGVALAVALPLSLVIYQSFLSAPFFQPTAKGSFDAYTFVFSDKDFWTALRNTVFVATGMTAIAVPLGGILAFLMIRTDLPGRSWIEPLLLSPVFVSPMVLAFGYVVALGPVGFVSLAAKSIFGDVPWTIYSLPAIAVVAGLTHIPHVYLYASSALSSLGSDVEEAARVAGAGPLTVMRRVSLPMIAPALLFAGVLVFFLGFEMFALPLILGDPEGILVLTSYLYKLTNRFGVPSYQLMAVVVVAILAISLPLVLLQRRLLRDAERYVTLKGKGARSKPLPLGKSRWIAFAGVVLWLLVAVGIPLAGIGLRSVVSAWGEGINITEVLTLDHFYEVFDYPPLVHGIVNTILIATIGGAASVAVYALIALSVHRWPHPLARIVDYAVLIPRAMPGLIAGLAMLWVFLFFAPLRPLKSTLVSLWIAYTLVWLAYGMRLISASLLQVGRELEEAGKVAGASTGRVNREITIPLIRFGLMSSWVLIFMIFVREYSTGIYLLGPGTEVTGAQLISLWGTGAADVVSALSVINVATLAVGLAIALRLGVRLR</sequence>
<accession>A0A8S8XGN2</accession>
<feature type="transmembrane region" description="Helical" evidence="8">
    <location>
        <begin position="477"/>
        <end position="498"/>
    </location>
</feature>
<dbReference type="EMBL" id="BOPV01000001">
    <property type="protein sequence ID" value="GIL41141.1"/>
    <property type="molecule type" value="Genomic_DNA"/>
</dbReference>
<reference evidence="10" key="1">
    <citation type="submission" date="2021-02" db="EMBL/GenBank/DDBJ databases">
        <title>Genome sequence of Rhodospirillales sp. strain TMPK1 isolated from soil.</title>
        <authorList>
            <person name="Nakai R."/>
            <person name="Kusada H."/>
            <person name="Tamaki H."/>
        </authorList>
    </citation>
    <scope>NUCLEOTIDE SEQUENCE</scope>
    <source>
        <strain evidence="10">TMPK1</strain>
    </source>
</reference>
<evidence type="ECO:0000256" key="7">
    <source>
        <dbReference type="ARBA" id="ARBA00023136"/>
    </source>
</evidence>
<feature type="transmembrane region" description="Helical" evidence="8">
    <location>
        <begin position="66"/>
        <end position="88"/>
    </location>
</feature>
<dbReference type="SUPFAM" id="SSF161098">
    <property type="entry name" value="MetI-like"/>
    <property type="match status" value="2"/>
</dbReference>
<dbReference type="GO" id="GO:0055085">
    <property type="term" value="P:transmembrane transport"/>
    <property type="evidence" value="ECO:0007669"/>
    <property type="project" value="InterPro"/>
</dbReference>
<evidence type="ECO:0000256" key="4">
    <source>
        <dbReference type="ARBA" id="ARBA00022519"/>
    </source>
</evidence>
<dbReference type="InterPro" id="IPR035906">
    <property type="entry name" value="MetI-like_sf"/>
</dbReference>
<proteinExistence type="inferred from homology"/>
<feature type="transmembrane region" description="Helical" evidence="8">
    <location>
        <begin position="530"/>
        <end position="554"/>
    </location>
</feature>
<gene>
    <name evidence="10" type="ORF">TMPK1_33780</name>
</gene>
<feature type="transmembrane region" description="Helical" evidence="8">
    <location>
        <begin position="100"/>
        <end position="120"/>
    </location>
</feature>
<keyword evidence="2 8" id="KW-0813">Transport</keyword>
<feature type="domain" description="ABC transmembrane type-1" evidence="9">
    <location>
        <begin position="357"/>
        <end position="552"/>
    </location>
</feature>
<dbReference type="InterPro" id="IPR000515">
    <property type="entry name" value="MetI-like"/>
</dbReference>
<dbReference type="PANTHER" id="PTHR43357:SF4">
    <property type="entry name" value="INNER MEMBRANE ABC TRANSPORTER PERMEASE PROTEIN YDCV"/>
    <property type="match status" value="1"/>
</dbReference>
<feature type="transmembrane region" description="Helical" evidence="8">
    <location>
        <begin position="243"/>
        <end position="268"/>
    </location>
</feature>
<keyword evidence="7 8" id="KW-0472">Membrane</keyword>